<dbReference type="Pfam" id="PF13489">
    <property type="entry name" value="Methyltransf_23"/>
    <property type="match status" value="1"/>
</dbReference>
<keyword evidence="1" id="KW-0808">Transferase</keyword>
<dbReference type="EMBL" id="FZNO01000006">
    <property type="protein sequence ID" value="SNR41535.1"/>
    <property type="molecule type" value="Genomic_DNA"/>
</dbReference>
<keyword evidence="2" id="KW-1185">Reference proteome</keyword>
<evidence type="ECO:0000313" key="2">
    <source>
        <dbReference type="Proteomes" id="UP000198403"/>
    </source>
</evidence>
<dbReference type="SUPFAM" id="SSF53335">
    <property type="entry name" value="S-adenosyl-L-methionine-dependent methyltransferases"/>
    <property type="match status" value="1"/>
</dbReference>
<dbReference type="Gene3D" id="3.40.50.150">
    <property type="entry name" value="Vaccinia Virus protein VP39"/>
    <property type="match status" value="1"/>
</dbReference>
<accession>A0A238W4J8</accession>
<dbReference type="CDD" id="cd02440">
    <property type="entry name" value="AdoMet_MTases"/>
    <property type="match status" value="1"/>
</dbReference>
<sequence>MRGSVRAAAFYVFPMSVKQAVSPYVHAGLSRALRPARKRAFREQFEAARRSGPVRVNIGCGRKPIEGWINTDVVWQADAYLDVTQPWPVPAGSVDYIYADNVIEHIPLEIGRAVFRHAYEALKPGGVFRLATPDVEAVARQYLENGELARAGMERNRERGKDFVHPVQLIRETFVGAKHYLGFCYDLASIRAEMAPFGFVVERVPAGTSEHAALSGLEVRMHPAEQATALIVEGRKPVDRAA</sequence>
<evidence type="ECO:0000313" key="1">
    <source>
        <dbReference type="EMBL" id="SNR41535.1"/>
    </source>
</evidence>
<dbReference type="AlphaFoldDB" id="A0A238W4J8"/>
<dbReference type="GO" id="GO:0008168">
    <property type="term" value="F:methyltransferase activity"/>
    <property type="evidence" value="ECO:0007669"/>
    <property type="project" value="UniProtKB-KW"/>
</dbReference>
<gene>
    <name evidence="1" type="ORF">SAMN06272737_106111</name>
</gene>
<proteinExistence type="predicted"/>
<organism evidence="1 2">
    <name type="scientific">Blastococcus mobilis</name>
    <dbReference type="NCBI Taxonomy" id="1938746"/>
    <lineage>
        <taxon>Bacteria</taxon>
        <taxon>Bacillati</taxon>
        <taxon>Actinomycetota</taxon>
        <taxon>Actinomycetes</taxon>
        <taxon>Geodermatophilales</taxon>
        <taxon>Geodermatophilaceae</taxon>
        <taxon>Blastococcus</taxon>
    </lineage>
</organism>
<protein>
    <submittedName>
        <fullName evidence="1">Predicted SAM-depedendent methyltransferase</fullName>
    </submittedName>
</protein>
<keyword evidence="1" id="KW-0489">Methyltransferase</keyword>
<dbReference type="InterPro" id="IPR029063">
    <property type="entry name" value="SAM-dependent_MTases_sf"/>
</dbReference>
<dbReference type="GO" id="GO:0032259">
    <property type="term" value="P:methylation"/>
    <property type="evidence" value="ECO:0007669"/>
    <property type="project" value="UniProtKB-KW"/>
</dbReference>
<reference evidence="1 2" key="1">
    <citation type="submission" date="2017-06" db="EMBL/GenBank/DDBJ databases">
        <authorList>
            <person name="Kim H.J."/>
            <person name="Triplett B.A."/>
        </authorList>
    </citation>
    <scope>NUCLEOTIDE SEQUENCE [LARGE SCALE GENOMIC DNA]</scope>
    <source>
        <strain evidence="1 2">DSM 44272</strain>
    </source>
</reference>
<dbReference type="Proteomes" id="UP000198403">
    <property type="component" value="Unassembled WGS sequence"/>
</dbReference>
<name>A0A238W4J8_9ACTN</name>